<keyword evidence="1" id="KW-0732">Signal</keyword>
<organism evidence="2 3">
    <name type="scientific">Caulobacter segnis</name>
    <dbReference type="NCBI Taxonomy" id="88688"/>
    <lineage>
        <taxon>Bacteria</taxon>
        <taxon>Pseudomonadati</taxon>
        <taxon>Pseudomonadota</taxon>
        <taxon>Alphaproteobacteria</taxon>
        <taxon>Caulobacterales</taxon>
        <taxon>Caulobacteraceae</taxon>
        <taxon>Caulobacter</taxon>
    </lineage>
</organism>
<name>A0A2W5WTD8_9CAUL</name>
<evidence type="ECO:0000313" key="2">
    <source>
        <dbReference type="EMBL" id="PZR37468.1"/>
    </source>
</evidence>
<accession>A0A2W5WTD8</accession>
<sequence>MSRVRPFLAAALIAVALSQAGCVAAAVGTVAGTAIGVTGAVVGGAAKVTGKAVGATGRAILPGDSRKDRDAR</sequence>
<reference evidence="2 3" key="1">
    <citation type="submission" date="2017-08" db="EMBL/GenBank/DDBJ databases">
        <title>Infants hospitalized years apart are colonized by the same room-sourced microbial strains.</title>
        <authorList>
            <person name="Brooks B."/>
            <person name="Olm M.R."/>
            <person name="Firek B.A."/>
            <person name="Baker R."/>
            <person name="Thomas B.C."/>
            <person name="Morowitz M.J."/>
            <person name="Banfield J.F."/>
        </authorList>
    </citation>
    <scope>NUCLEOTIDE SEQUENCE [LARGE SCALE GENOMIC DNA]</scope>
    <source>
        <strain evidence="2">S2_003_000_R2_4</strain>
    </source>
</reference>
<feature type="chain" id="PRO_5016153036" description="Glycine zipper domain-containing protein" evidence="1">
    <location>
        <begin position="26"/>
        <end position="72"/>
    </location>
</feature>
<dbReference type="Proteomes" id="UP000249393">
    <property type="component" value="Unassembled WGS sequence"/>
</dbReference>
<feature type="signal peptide" evidence="1">
    <location>
        <begin position="1"/>
        <end position="25"/>
    </location>
</feature>
<protein>
    <recommendedName>
        <fullName evidence="4">Glycine zipper domain-containing protein</fullName>
    </recommendedName>
</protein>
<evidence type="ECO:0008006" key="4">
    <source>
        <dbReference type="Google" id="ProtNLM"/>
    </source>
</evidence>
<gene>
    <name evidence="2" type="ORF">DI526_00820</name>
</gene>
<evidence type="ECO:0000256" key="1">
    <source>
        <dbReference type="SAM" id="SignalP"/>
    </source>
</evidence>
<comment type="caution">
    <text evidence="2">The sequence shown here is derived from an EMBL/GenBank/DDBJ whole genome shotgun (WGS) entry which is preliminary data.</text>
</comment>
<proteinExistence type="predicted"/>
<dbReference type="RefSeq" id="WP_304272880.1">
    <property type="nucleotide sequence ID" value="NZ_QFQZ01000001.1"/>
</dbReference>
<dbReference type="AlphaFoldDB" id="A0A2W5WTD8"/>
<evidence type="ECO:0000313" key="3">
    <source>
        <dbReference type="Proteomes" id="UP000249393"/>
    </source>
</evidence>
<dbReference type="EMBL" id="QFQZ01000001">
    <property type="protein sequence ID" value="PZR37468.1"/>
    <property type="molecule type" value="Genomic_DNA"/>
</dbReference>